<name>A0A7T7A9U9_LITUN</name>
<reference evidence="8" key="1">
    <citation type="journal article" date="2021" name="J. Appl. Phycol.">
        <title>Mitochondrial genome of the harmful algal bloom species Odontella regia (Mediophyceae, Bacillariophyta).</title>
        <authorList>
            <person name="Wang Y."/>
            <person name="Chen Y."/>
            <person name="Wang J."/>
            <person name="Liu F."/>
            <person name="Chen N."/>
        </authorList>
    </citation>
    <scope>NUCLEOTIDE SEQUENCE</scope>
</reference>
<dbReference type="SMART" id="SM00363">
    <property type="entry name" value="S4"/>
    <property type="match status" value="1"/>
</dbReference>
<evidence type="ECO:0000256" key="3">
    <source>
        <dbReference type="ARBA" id="ARBA00022884"/>
    </source>
</evidence>
<dbReference type="PROSITE" id="PS50889">
    <property type="entry name" value="S4"/>
    <property type="match status" value="1"/>
</dbReference>
<dbReference type="GO" id="GO:0042274">
    <property type="term" value="P:ribosomal small subunit biogenesis"/>
    <property type="evidence" value="ECO:0007669"/>
    <property type="project" value="TreeGrafter"/>
</dbReference>
<evidence type="ECO:0000259" key="7">
    <source>
        <dbReference type="SMART" id="SM00363"/>
    </source>
</evidence>
<evidence type="ECO:0000256" key="5">
    <source>
        <dbReference type="ARBA" id="ARBA00023274"/>
    </source>
</evidence>
<keyword evidence="8" id="KW-0496">Mitochondrion</keyword>
<dbReference type="RefSeq" id="YP_010139039.1">
    <property type="nucleotide sequence ID" value="NC_056903.1"/>
</dbReference>
<dbReference type="GeneID" id="67132383"/>
<organism evidence="8">
    <name type="scientific">Lithodesmium undulatum</name>
    <name type="common">Marine centric diatom</name>
    <dbReference type="NCBI Taxonomy" id="59812"/>
    <lineage>
        <taxon>Eukaryota</taxon>
        <taxon>Sar</taxon>
        <taxon>Stramenopiles</taxon>
        <taxon>Ochrophyta</taxon>
        <taxon>Bacillariophyta</taxon>
        <taxon>Mediophyceae</taxon>
        <taxon>Lithodesmiophycidae</taxon>
        <taxon>Lithodesmiales</taxon>
        <taxon>Lithodesmiaceae</taxon>
        <taxon>Lithodesmium</taxon>
    </lineage>
</organism>
<evidence type="ECO:0000256" key="1">
    <source>
        <dbReference type="ARBA" id="ARBA00007465"/>
    </source>
</evidence>
<dbReference type="CDD" id="cd00165">
    <property type="entry name" value="S4"/>
    <property type="match status" value="1"/>
</dbReference>
<keyword evidence="3 6" id="KW-0694">RNA-binding</keyword>
<dbReference type="Pfam" id="PF01479">
    <property type="entry name" value="S4"/>
    <property type="match status" value="1"/>
</dbReference>
<dbReference type="Gene3D" id="3.10.290.10">
    <property type="entry name" value="RNA-binding S4 domain"/>
    <property type="match status" value="1"/>
</dbReference>
<evidence type="ECO:0000256" key="4">
    <source>
        <dbReference type="ARBA" id="ARBA00022980"/>
    </source>
</evidence>
<accession>A0A7T7A9U9</accession>
<dbReference type="GO" id="GO:0003735">
    <property type="term" value="F:structural constituent of ribosome"/>
    <property type="evidence" value="ECO:0007669"/>
    <property type="project" value="TreeGrafter"/>
</dbReference>
<gene>
    <name evidence="8" type="primary">rps4</name>
</gene>
<feature type="domain" description="RNA-binding S4" evidence="7">
    <location>
        <begin position="120"/>
        <end position="183"/>
    </location>
</feature>
<keyword evidence="2" id="KW-0699">rRNA-binding</keyword>
<dbReference type="InterPro" id="IPR002942">
    <property type="entry name" value="S4_RNA-bd"/>
</dbReference>
<dbReference type="GO" id="GO:0015935">
    <property type="term" value="C:small ribosomal subunit"/>
    <property type="evidence" value="ECO:0007669"/>
    <property type="project" value="TreeGrafter"/>
</dbReference>
<comment type="similarity">
    <text evidence="1">Belongs to the universal ribosomal protein uS4 family.</text>
</comment>
<proteinExistence type="inferred from homology"/>
<dbReference type="InterPro" id="IPR036986">
    <property type="entry name" value="S4_RNA-bd_sf"/>
</dbReference>
<evidence type="ECO:0000256" key="6">
    <source>
        <dbReference type="PROSITE-ProRule" id="PRU00182"/>
    </source>
</evidence>
<dbReference type="PANTHER" id="PTHR11831:SF4">
    <property type="entry name" value="SMALL RIBOSOMAL SUBUNIT PROTEIN US4M"/>
    <property type="match status" value="1"/>
</dbReference>
<keyword evidence="4 8" id="KW-0689">Ribosomal protein</keyword>
<protein>
    <submittedName>
        <fullName evidence="8">Ribosomal protein S4</fullName>
    </submittedName>
</protein>
<dbReference type="GO" id="GO:0019843">
    <property type="term" value="F:rRNA binding"/>
    <property type="evidence" value="ECO:0007669"/>
    <property type="project" value="UniProtKB-KW"/>
</dbReference>
<dbReference type="Gene3D" id="1.10.1050.10">
    <property type="entry name" value="Ribosomal Protein S4 Delta 41, Chain A, domain 1"/>
    <property type="match status" value="1"/>
</dbReference>
<dbReference type="EMBL" id="MW023083">
    <property type="protein sequence ID" value="QQJ94647.1"/>
    <property type="molecule type" value="Genomic_DNA"/>
</dbReference>
<dbReference type="PANTHER" id="PTHR11831">
    <property type="entry name" value="30S 40S RIBOSOMAL PROTEIN"/>
    <property type="match status" value="1"/>
</dbReference>
<keyword evidence="5" id="KW-0687">Ribonucleoprotein</keyword>
<geneLocation type="mitochondrion" evidence="8"/>
<dbReference type="InterPro" id="IPR022801">
    <property type="entry name" value="Ribosomal_uS4"/>
</dbReference>
<dbReference type="AlphaFoldDB" id="A0A7T7A9U9"/>
<dbReference type="SUPFAM" id="SSF55174">
    <property type="entry name" value="Alpha-L RNA-binding motif"/>
    <property type="match status" value="1"/>
</dbReference>
<evidence type="ECO:0000256" key="2">
    <source>
        <dbReference type="ARBA" id="ARBA00022730"/>
    </source>
</evidence>
<sequence>MVIKKTTRPFLRYKKILKLKQNVQNKSKLIKFKSKKWQNLVLRSKKFFQYSYKIKYIDQLNYFIPKFTDFFSNKFQSNLYAKQRFVYVYGYLKRKYLKKTINKIVSRNKVNYFLIKKLESRLDSVLCRSHFVNSFRTARQLISHGHVSVNNKIVKKNSFILKEGDIVSVSKHIHNLIESNVLNSRLIPITPKYLQVNYKIFYIFFSGNLNETNLSNQYHFWLNSKTLIDFYKNN</sequence>
<evidence type="ECO:0000313" key="8">
    <source>
        <dbReference type="EMBL" id="QQJ94647.1"/>
    </source>
</evidence>